<protein>
    <submittedName>
        <fullName evidence="2">Uncharacterized protein</fullName>
    </submittedName>
</protein>
<feature type="signal peptide" evidence="1">
    <location>
        <begin position="1"/>
        <end position="22"/>
    </location>
</feature>
<name>H8YYT4_9GAMM</name>
<dbReference type="Proteomes" id="UP000002964">
    <property type="component" value="Unassembled WGS sequence"/>
</dbReference>
<evidence type="ECO:0000256" key="1">
    <source>
        <dbReference type="SAM" id="SignalP"/>
    </source>
</evidence>
<accession>H8YYT4</accession>
<dbReference type="AlphaFoldDB" id="H8YYT4"/>
<evidence type="ECO:0000313" key="2">
    <source>
        <dbReference type="EMBL" id="EIC23610.1"/>
    </source>
</evidence>
<proteinExistence type="predicted"/>
<dbReference type="STRING" id="631362.Thi970DRAFT_01283"/>
<dbReference type="EMBL" id="JH603168">
    <property type="protein sequence ID" value="EIC23610.1"/>
    <property type="molecule type" value="Genomic_DNA"/>
</dbReference>
<evidence type="ECO:0000313" key="3">
    <source>
        <dbReference type="Proteomes" id="UP000002964"/>
    </source>
</evidence>
<feature type="chain" id="PRO_5003618338" evidence="1">
    <location>
        <begin position="23"/>
        <end position="224"/>
    </location>
</feature>
<keyword evidence="3" id="KW-1185">Reference proteome</keyword>
<keyword evidence="1" id="KW-0732">Signal</keyword>
<sequence>MNKFKKSLFPIALCTCAAALQAHPLANTRLVMEGASCAGFEFIGEDRMKRYDELTCSRNGEPTVSARVRSLSENTLLAVEEAGPDGPQGCPPQTWVFRIEALGEGLVTLNEVWTGWNTFPDESVRYRVQSNSQGRAGAGTGAGPVYRIEAMEAGDIACYITFVDEQQIRHDGMADFSLCERPLVGQQVRFSYQQTRVAAASCQGDPECTDYDSVPLIVDALPVR</sequence>
<dbReference type="OrthoDB" id="8612749at2"/>
<dbReference type="RefSeq" id="WP_009147693.1">
    <property type="nucleotide sequence ID" value="NZ_CP121471.1"/>
</dbReference>
<organism evidence="2 3">
    <name type="scientific">Thiorhodovibrio frisius</name>
    <dbReference type="NCBI Taxonomy" id="631362"/>
    <lineage>
        <taxon>Bacteria</taxon>
        <taxon>Pseudomonadati</taxon>
        <taxon>Pseudomonadota</taxon>
        <taxon>Gammaproteobacteria</taxon>
        <taxon>Chromatiales</taxon>
        <taxon>Chromatiaceae</taxon>
        <taxon>Thiorhodovibrio</taxon>
    </lineage>
</organism>
<dbReference type="eggNOG" id="ENOG5033KCS">
    <property type="taxonomic scope" value="Bacteria"/>
</dbReference>
<dbReference type="HOGENOM" id="CLU_1234528_0_0_6"/>
<gene>
    <name evidence="2" type="ORF">Thi970DRAFT_01283</name>
</gene>
<reference evidence="2 3" key="2">
    <citation type="submission" date="2011-11" db="EMBL/GenBank/DDBJ databases">
        <authorList>
            <consortium name="US DOE Joint Genome Institute"/>
            <person name="Lucas S."/>
            <person name="Han J."/>
            <person name="Lapidus A."/>
            <person name="Cheng J.-F."/>
            <person name="Goodwin L."/>
            <person name="Pitluck S."/>
            <person name="Peters L."/>
            <person name="Ovchinnikova G."/>
            <person name="Zhang X."/>
            <person name="Detter J.C."/>
            <person name="Han C."/>
            <person name="Tapia R."/>
            <person name="Land M."/>
            <person name="Hauser L."/>
            <person name="Kyrpides N."/>
            <person name="Ivanova N."/>
            <person name="Pagani I."/>
            <person name="Vogl K."/>
            <person name="Liu Z."/>
            <person name="Overmann J."/>
            <person name="Frigaard N.-U."/>
            <person name="Bryant D."/>
            <person name="Woyke T."/>
        </authorList>
    </citation>
    <scope>NUCLEOTIDE SEQUENCE [LARGE SCALE GENOMIC DNA]</scope>
    <source>
        <strain evidence="2 3">970</strain>
    </source>
</reference>
<reference evidence="3" key="1">
    <citation type="submission" date="2011-06" db="EMBL/GenBank/DDBJ databases">
        <authorList>
            <consortium name="US DOE Joint Genome Institute (JGI-PGF)"/>
            <person name="Lucas S."/>
            <person name="Han J."/>
            <person name="Lapidus A."/>
            <person name="Cheng J.-F."/>
            <person name="Goodwin L."/>
            <person name="Pitluck S."/>
            <person name="Peters L."/>
            <person name="Land M.L."/>
            <person name="Hauser L."/>
            <person name="Vogl K."/>
            <person name="Liu Z."/>
            <person name="Overmann J."/>
            <person name="Frigaard N.-U."/>
            <person name="Bryant D.A."/>
            <person name="Woyke T.J."/>
        </authorList>
    </citation>
    <scope>NUCLEOTIDE SEQUENCE [LARGE SCALE GENOMIC DNA]</scope>
    <source>
        <strain evidence="3">970</strain>
    </source>
</reference>